<dbReference type="Pfam" id="PF04107">
    <property type="entry name" value="GCS2"/>
    <property type="match status" value="1"/>
</dbReference>
<keyword evidence="1 4" id="KW-0436">Ligase</keyword>
<feature type="region of interest" description="Disordered" evidence="5">
    <location>
        <begin position="371"/>
        <end position="391"/>
    </location>
</feature>
<evidence type="ECO:0000256" key="3">
    <source>
        <dbReference type="ARBA" id="ARBA00022840"/>
    </source>
</evidence>
<evidence type="ECO:0000256" key="1">
    <source>
        <dbReference type="ARBA" id="ARBA00022598"/>
    </source>
</evidence>
<evidence type="ECO:0000256" key="5">
    <source>
        <dbReference type="SAM" id="MobiDB-lite"/>
    </source>
</evidence>
<dbReference type="HAMAP" id="MF_01609">
    <property type="entry name" value="Glu_cys_ligase_2"/>
    <property type="match status" value="1"/>
</dbReference>
<dbReference type="GO" id="GO:0042398">
    <property type="term" value="P:modified amino acid biosynthetic process"/>
    <property type="evidence" value="ECO:0007669"/>
    <property type="project" value="InterPro"/>
</dbReference>
<accession>A0AAU8ECQ4</accession>
<comment type="similarity">
    <text evidence="4">Belongs to the glutamate--cysteine ligase type 2 family. YbdK subfamily.</text>
</comment>
<comment type="function">
    <text evidence="4">ATP-dependent carboxylate-amine ligase which exhibits weak glutamate--cysteine ligase activity.</text>
</comment>
<dbReference type="PANTHER" id="PTHR36510">
    <property type="entry name" value="GLUTAMATE--CYSTEINE LIGASE 2-RELATED"/>
    <property type="match status" value="1"/>
</dbReference>
<dbReference type="InterPro" id="IPR006336">
    <property type="entry name" value="GCS2"/>
</dbReference>
<evidence type="ECO:0000313" key="6">
    <source>
        <dbReference type="EMBL" id="XCG76928.1"/>
    </source>
</evidence>
<dbReference type="EMBL" id="CP159258">
    <property type="protein sequence ID" value="XCG76928.1"/>
    <property type="molecule type" value="Genomic_DNA"/>
</dbReference>
<dbReference type="Gene3D" id="3.30.590.20">
    <property type="match status" value="1"/>
</dbReference>
<dbReference type="EC" id="6.3.2.2" evidence="4"/>
<dbReference type="GO" id="GO:0004357">
    <property type="term" value="F:glutamate-cysteine ligase activity"/>
    <property type="evidence" value="ECO:0007669"/>
    <property type="project" value="UniProtKB-EC"/>
</dbReference>
<name>A0AAU8ECQ4_9PSED</name>
<dbReference type="PANTHER" id="PTHR36510:SF1">
    <property type="entry name" value="GLUTAMATE--CYSTEINE LIGASE 2-RELATED"/>
    <property type="match status" value="1"/>
</dbReference>
<gene>
    <name evidence="6" type="ORF">ABVN21_12960</name>
</gene>
<dbReference type="RefSeq" id="WP_339555292.1">
    <property type="nucleotide sequence ID" value="NZ_CP159258.1"/>
</dbReference>
<dbReference type="NCBIfam" id="TIGR02050">
    <property type="entry name" value="gshA_cyan_rel"/>
    <property type="match status" value="1"/>
</dbReference>
<proteinExistence type="inferred from homology"/>
<comment type="catalytic activity">
    <reaction evidence="4">
        <text>L-cysteine + L-glutamate + ATP = gamma-L-glutamyl-L-cysteine + ADP + phosphate + H(+)</text>
        <dbReference type="Rhea" id="RHEA:13285"/>
        <dbReference type="ChEBI" id="CHEBI:15378"/>
        <dbReference type="ChEBI" id="CHEBI:29985"/>
        <dbReference type="ChEBI" id="CHEBI:30616"/>
        <dbReference type="ChEBI" id="CHEBI:35235"/>
        <dbReference type="ChEBI" id="CHEBI:43474"/>
        <dbReference type="ChEBI" id="CHEBI:58173"/>
        <dbReference type="ChEBI" id="CHEBI:456216"/>
        <dbReference type="EC" id="6.3.2.2"/>
    </reaction>
</comment>
<feature type="compositionally biased region" description="Basic and acidic residues" evidence="5">
    <location>
        <begin position="375"/>
        <end position="391"/>
    </location>
</feature>
<reference evidence="6" key="1">
    <citation type="submission" date="2024-06" db="EMBL/GenBank/DDBJ databases">
        <title>The Caenorhabditis elegans bacterial microbiome influences microsporidia infection through nutrient limitation and inhibiting parasite invasion.</title>
        <authorList>
            <person name="Tamim El Jarkass H."/>
            <person name="Castelblanco S."/>
            <person name="Kaur M."/>
            <person name="Wan Y.C."/>
            <person name="Ellis A.E."/>
            <person name="Sheldon R.D."/>
            <person name="Lien E.C."/>
            <person name="Burton N.O."/>
            <person name="Wright G.D."/>
            <person name="Reinke A.W."/>
        </authorList>
    </citation>
    <scope>NUCLEOTIDE SEQUENCE</scope>
    <source>
        <strain evidence="6">MYb327</strain>
    </source>
</reference>
<dbReference type="SUPFAM" id="SSF55931">
    <property type="entry name" value="Glutamine synthetase/guanido kinase"/>
    <property type="match status" value="1"/>
</dbReference>
<dbReference type="InterPro" id="IPR014746">
    <property type="entry name" value="Gln_synth/guanido_kin_cat_dom"/>
</dbReference>
<dbReference type="InterPro" id="IPR050141">
    <property type="entry name" value="GCL_type2/YbdK_subfam"/>
</dbReference>
<dbReference type="GO" id="GO:0005524">
    <property type="term" value="F:ATP binding"/>
    <property type="evidence" value="ECO:0007669"/>
    <property type="project" value="UniProtKB-KW"/>
</dbReference>
<dbReference type="InterPro" id="IPR011793">
    <property type="entry name" value="YbdK"/>
</dbReference>
<keyword evidence="3 4" id="KW-0067">ATP-binding</keyword>
<keyword evidence="2 4" id="KW-0547">Nucleotide-binding</keyword>
<dbReference type="NCBIfam" id="NF010039">
    <property type="entry name" value="PRK13515.1"/>
    <property type="match status" value="1"/>
</dbReference>
<evidence type="ECO:0000256" key="2">
    <source>
        <dbReference type="ARBA" id="ARBA00022741"/>
    </source>
</evidence>
<evidence type="ECO:0000256" key="4">
    <source>
        <dbReference type="HAMAP-Rule" id="MF_01609"/>
    </source>
</evidence>
<protein>
    <recommendedName>
        <fullName evidence="4">Putative glutamate--cysteine ligase 2</fullName>
        <ecNumber evidence="4">6.3.2.2</ecNumber>
    </recommendedName>
    <alternativeName>
        <fullName evidence="4">Gamma-glutamylcysteine synthetase 2</fullName>
        <shortName evidence="4">GCS 2</shortName>
        <shortName evidence="4">Gamma-GCS 2</shortName>
    </alternativeName>
</protein>
<organism evidence="6">
    <name type="scientific">Pseudomonas sp. MYb327</name>
    <dbReference type="NCBI Taxonomy" id="2745230"/>
    <lineage>
        <taxon>Bacteria</taxon>
        <taxon>Pseudomonadati</taxon>
        <taxon>Pseudomonadota</taxon>
        <taxon>Gammaproteobacteria</taxon>
        <taxon>Pseudomonadales</taxon>
        <taxon>Pseudomonadaceae</taxon>
        <taxon>Pseudomonas</taxon>
    </lineage>
</organism>
<dbReference type="AlphaFoldDB" id="A0AAU8ECQ4"/>
<sequence>METTPRFGIEEEYLLTDLATRQMLAEPSADLLAECHEAVGQGFAYEMFQGQVEVASPIFVTADQATDFLRGVRSRLNHMLAGHGLGLLCAGTHPLARWRDQRATQQPHFDQLFSEYQSVAQRSVLCGLHVHVEIPQGIDRVAVMNEVAPWLPLLLLLSCSSPFWEGADSGFMSYRQVVCDGWPRMGVPEYFEDEREYQRYLALLRRMGAIENGGNGWWGIRPATRYPTLELRITDACPRVEDSVLLATMFRVMVAFAISSANPGARYDSTARWLLKENHWQAKRYGVEGRFVTDAQGDVIDAGRWLEQARSRFASTAERMGEARVFDHAQALLFTGNSASRQRACYEQAGIQQTDQPRRLQQVVDLLLQESRGATPERRSREKNDIGEVSH</sequence>